<evidence type="ECO:0000256" key="1">
    <source>
        <dbReference type="SAM" id="MobiDB-lite"/>
    </source>
</evidence>
<feature type="compositionally biased region" description="Basic and acidic residues" evidence="1">
    <location>
        <begin position="1"/>
        <end position="14"/>
    </location>
</feature>
<dbReference type="Proteomes" id="UP000626180">
    <property type="component" value="Unassembled WGS sequence"/>
</dbReference>
<comment type="caution">
    <text evidence="2">The sequence shown here is derived from an EMBL/GenBank/DDBJ whole genome shotgun (WGS) entry which is preliminary data.</text>
</comment>
<keyword evidence="3" id="KW-1185">Reference proteome</keyword>
<reference evidence="2 3" key="1">
    <citation type="submission" date="2020-10" db="EMBL/GenBank/DDBJ databases">
        <title>Genome sequences of Pseudomonas isolates.</title>
        <authorList>
            <person name="Wessels L."/>
            <person name="Reich F."/>
            <person name="Hammerl J."/>
        </authorList>
    </citation>
    <scope>NUCLEOTIDE SEQUENCE [LARGE SCALE GENOMIC DNA]</scope>
    <source>
        <strain evidence="2 3">20-MO00624-0</strain>
    </source>
</reference>
<evidence type="ECO:0000313" key="2">
    <source>
        <dbReference type="EMBL" id="MBF8641912.1"/>
    </source>
</evidence>
<sequence>MNERSSVRGNRPDCDPPPSKQTSVILDFYQDEEGHWVVLLSCGHSQHLRHDPPWQTRAWVNDEAQRLKHIGQSFPCGWCAKS</sequence>
<proteinExistence type="predicted"/>
<evidence type="ECO:0000313" key="3">
    <source>
        <dbReference type="Proteomes" id="UP000626180"/>
    </source>
</evidence>
<dbReference type="EMBL" id="JADMCD010000007">
    <property type="protein sequence ID" value="MBF8641912.1"/>
    <property type="molecule type" value="Genomic_DNA"/>
</dbReference>
<accession>A0ABS0FNK4</accession>
<organism evidence="2 3">
    <name type="scientific">Pseudomonas luteola</name>
    <dbReference type="NCBI Taxonomy" id="47886"/>
    <lineage>
        <taxon>Bacteria</taxon>
        <taxon>Pseudomonadati</taxon>
        <taxon>Pseudomonadota</taxon>
        <taxon>Gammaproteobacteria</taxon>
        <taxon>Pseudomonadales</taxon>
        <taxon>Pseudomonadaceae</taxon>
        <taxon>Pseudomonas</taxon>
    </lineage>
</organism>
<gene>
    <name evidence="2" type="ORF">IRZ65_14590</name>
</gene>
<feature type="region of interest" description="Disordered" evidence="1">
    <location>
        <begin position="1"/>
        <end position="22"/>
    </location>
</feature>
<protein>
    <submittedName>
        <fullName evidence="2">DUF3565 domain-containing protein</fullName>
    </submittedName>
</protein>
<name>A0ABS0FNK4_PSELU</name>
<dbReference type="Pfam" id="PF12088">
    <property type="entry name" value="DUF3565"/>
    <property type="match status" value="1"/>
</dbReference>
<dbReference type="InterPro" id="IPR021948">
    <property type="entry name" value="DUF3565"/>
</dbReference>